<proteinExistence type="predicted"/>
<sequence length="173" mass="19139">MQNLTSFFVLSLRIPPWTFNSSAARGSASLSRCARCNDSPPPLAGSTLSAIHRTVPTRENRGRQGPHTIQRDTAHLWKFSKWYILLRECAVLALAQPTNSTATYLLQNIKVSFKDVSVDLPHRGQHKHGLFFHLAAGTFCNYGGLNGGAFWGEGVFPLKVDGLLNGQYRICLL</sequence>
<comment type="caution">
    <text evidence="1">The sequence shown here is derived from an EMBL/GenBank/DDBJ whole genome shotgun (WGS) entry which is preliminary data.</text>
</comment>
<evidence type="ECO:0000313" key="1">
    <source>
        <dbReference type="EMBL" id="KAF4103660.1"/>
    </source>
</evidence>
<dbReference type="AlphaFoldDB" id="A0A7J6C8S3"/>
<accession>A0A7J6C8S3</accession>
<dbReference type="Proteomes" id="UP000579812">
    <property type="component" value="Unassembled WGS sequence"/>
</dbReference>
<keyword evidence="2" id="KW-1185">Reference proteome</keyword>
<name>A0A7J6C8S3_9TELE</name>
<gene>
    <name evidence="1" type="ORF">G5714_016543</name>
</gene>
<evidence type="ECO:0000313" key="2">
    <source>
        <dbReference type="Proteomes" id="UP000579812"/>
    </source>
</evidence>
<dbReference type="EMBL" id="JAAMOB010000016">
    <property type="protein sequence ID" value="KAF4103660.1"/>
    <property type="molecule type" value="Genomic_DNA"/>
</dbReference>
<protein>
    <submittedName>
        <fullName evidence="1">Uncharacterized protein</fullName>
    </submittedName>
</protein>
<organism evidence="1 2">
    <name type="scientific">Onychostoma macrolepis</name>
    <dbReference type="NCBI Taxonomy" id="369639"/>
    <lineage>
        <taxon>Eukaryota</taxon>
        <taxon>Metazoa</taxon>
        <taxon>Chordata</taxon>
        <taxon>Craniata</taxon>
        <taxon>Vertebrata</taxon>
        <taxon>Euteleostomi</taxon>
        <taxon>Actinopterygii</taxon>
        <taxon>Neopterygii</taxon>
        <taxon>Teleostei</taxon>
        <taxon>Ostariophysi</taxon>
        <taxon>Cypriniformes</taxon>
        <taxon>Cyprinidae</taxon>
        <taxon>Acrossocheilinae</taxon>
        <taxon>Onychostoma</taxon>
    </lineage>
</organism>
<reference evidence="1 2" key="1">
    <citation type="submission" date="2020-04" db="EMBL/GenBank/DDBJ databases">
        <title>Chromosome-level genome assembly of a cyprinid fish Onychostoma macrolepis by integration of Nanopore Sequencing, Bionano and Hi-C technology.</title>
        <authorList>
            <person name="Wang D."/>
        </authorList>
    </citation>
    <scope>NUCLEOTIDE SEQUENCE [LARGE SCALE GENOMIC DNA]</scope>
    <source>
        <strain evidence="1">SWU-2019</strain>
        <tissue evidence="1">Muscle</tissue>
    </source>
</reference>